<reference evidence="2 3" key="1">
    <citation type="journal article" date="2018" name="Front. Plant Sci.">
        <title>Red Clover (Trifolium pratense) and Zigzag Clover (T. medium) - A Picture of Genomic Similarities and Differences.</title>
        <authorList>
            <person name="Dluhosova J."/>
            <person name="Istvanek J."/>
            <person name="Nedelnik J."/>
            <person name="Repkova J."/>
        </authorList>
    </citation>
    <scope>NUCLEOTIDE SEQUENCE [LARGE SCALE GENOMIC DNA]</scope>
    <source>
        <strain evidence="3">cv. 10/8</strain>
        <tissue evidence="2">Leaf</tissue>
    </source>
</reference>
<dbReference type="AlphaFoldDB" id="A0A392S6Z2"/>
<organism evidence="2 3">
    <name type="scientific">Trifolium medium</name>
    <dbReference type="NCBI Taxonomy" id="97028"/>
    <lineage>
        <taxon>Eukaryota</taxon>
        <taxon>Viridiplantae</taxon>
        <taxon>Streptophyta</taxon>
        <taxon>Embryophyta</taxon>
        <taxon>Tracheophyta</taxon>
        <taxon>Spermatophyta</taxon>
        <taxon>Magnoliopsida</taxon>
        <taxon>eudicotyledons</taxon>
        <taxon>Gunneridae</taxon>
        <taxon>Pentapetalae</taxon>
        <taxon>rosids</taxon>
        <taxon>fabids</taxon>
        <taxon>Fabales</taxon>
        <taxon>Fabaceae</taxon>
        <taxon>Papilionoideae</taxon>
        <taxon>50 kb inversion clade</taxon>
        <taxon>NPAAA clade</taxon>
        <taxon>Hologalegina</taxon>
        <taxon>IRL clade</taxon>
        <taxon>Trifolieae</taxon>
        <taxon>Trifolium</taxon>
    </lineage>
</organism>
<accession>A0A392S6Z2</accession>
<evidence type="ECO:0000313" key="2">
    <source>
        <dbReference type="EMBL" id="MCI43760.1"/>
    </source>
</evidence>
<keyword evidence="3" id="KW-1185">Reference proteome</keyword>
<sequence length="53" mass="5794">MQQHSTVLTQLNQQIGQRTVTNEGETSAINSLQGESRLAGKKVKLPLFDGEDP</sequence>
<feature type="region of interest" description="Disordered" evidence="1">
    <location>
        <begin position="1"/>
        <end position="33"/>
    </location>
</feature>
<evidence type="ECO:0000256" key="1">
    <source>
        <dbReference type="SAM" id="MobiDB-lite"/>
    </source>
</evidence>
<protein>
    <submittedName>
        <fullName evidence="2">Uncharacterized protein</fullName>
    </submittedName>
</protein>
<proteinExistence type="predicted"/>
<dbReference type="EMBL" id="LXQA010321698">
    <property type="protein sequence ID" value="MCI43760.1"/>
    <property type="molecule type" value="Genomic_DNA"/>
</dbReference>
<name>A0A392S6Z2_9FABA</name>
<comment type="caution">
    <text evidence="2">The sequence shown here is derived from an EMBL/GenBank/DDBJ whole genome shotgun (WGS) entry which is preliminary data.</text>
</comment>
<feature type="non-terminal residue" evidence="2">
    <location>
        <position position="53"/>
    </location>
</feature>
<evidence type="ECO:0000313" key="3">
    <source>
        <dbReference type="Proteomes" id="UP000265520"/>
    </source>
</evidence>
<dbReference type="Proteomes" id="UP000265520">
    <property type="component" value="Unassembled WGS sequence"/>
</dbReference>